<dbReference type="InterPro" id="IPR052650">
    <property type="entry name" value="Zinc_finger_CCCH"/>
</dbReference>
<dbReference type="SMART" id="SM00356">
    <property type="entry name" value="ZnF_C3H1"/>
    <property type="match status" value="1"/>
</dbReference>
<feature type="compositionally biased region" description="Basic and acidic residues" evidence="3">
    <location>
        <begin position="804"/>
        <end position="814"/>
    </location>
</feature>
<evidence type="ECO:0000313" key="7">
    <source>
        <dbReference type="Proteomes" id="UP000236161"/>
    </source>
</evidence>
<feature type="region of interest" description="Disordered" evidence="3">
    <location>
        <begin position="143"/>
        <end position="258"/>
    </location>
</feature>
<feature type="compositionally biased region" description="Polar residues" evidence="3">
    <location>
        <begin position="199"/>
        <end position="210"/>
    </location>
</feature>
<feature type="region of interest" description="Disordered" evidence="3">
    <location>
        <begin position="1323"/>
        <end position="1348"/>
    </location>
</feature>
<feature type="region of interest" description="Disordered" evidence="3">
    <location>
        <begin position="800"/>
        <end position="834"/>
    </location>
</feature>
<feature type="region of interest" description="Disordered" evidence="3">
    <location>
        <begin position="1"/>
        <end position="57"/>
    </location>
</feature>
<accession>A0A2I0A2F8</accession>
<protein>
    <submittedName>
        <fullName evidence="6">Zinc finger CCCH domain-containing protein 55</fullName>
    </submittedName>
</protein>
<feature type="region of interest" description="Disordered" evidence="3">
    <location>
        <begin position="531"/>
        <end position="559"/>
    </location>
</feature>
<gene>
    <name evidence="6" type="ORF">AXF42_Ash004269</name>
</gene>
<name>A0A2I0A2F8_9ASPA</name>
<keyword evidence="7" id="KW-1185">Reference proteome</keyword>
<dbReference type="InterPro" id="IPR000571">
    <property type="entry name" value="Znf_CCCH"/>
</dbReference>
<dbReference type="SUPFAM" id="SSF109905">
    <property type="entry name" value="Surp module (SWAP domain)"/>
    <property type="match status" value="1"/>
</dbReference>
<dbReference type="PANTHER" id="PTHR36886">
    <property type="entry name" value="PROTEIN FRIGIDA-ESSENTIAL 1"/>
    <property type="match status" value="1"/>
</dbReference>
<evidence type="ECO:0000256" key="2">
    <source>
        <dbReference type="PROSITE-ProRule" id="PRU00723"/>
    </source>
</evidence>
<dbReference type="STRING" id="1088818.A0A2I0A2F8"/>
<feature type="region of interest" description="Disordered" evidence="3">
    <location>
        <begin position="693"/>
        <end position="771"/>
    </location>
</feature>
<organism evidence="6 7">
    <name type="scientific">Apostasia shenzhenica</name>
    <dbReference type="NCBI Taxonomy" id="1088818"/>
    <lineage>
        <taxon>Eukaryota</taxon>
        <taxon>Viridiplantae</taxon>
        <taxon>Streptophyta</taxon>
        <taxon>Embryophyta</taxon>
        <taxon>Tracheophyta</taxon>
        <taxon>Spermatophyta</taxon>
        <taxon>Magnoliopsida</taxon>
        <taxon>Liliopsida</taxon>
        <taxon>Asparagales</taxon>
        <taxon>Orchidaceae</taxon>
        <taxon>Apostasioideae</taxon>
        <taxon>Apostasia</taxon>
    </lineage>
</organism>
<feature type="region of interest" description="Disordered" evidence="3">
    <location>
        <begin position="422"/>
        <end position="445"/>
    </location>
</feature>
<dbReference type="Pfam" id="PF01805">
    <property type="entry name" value="Surp"/>
    <property type="match status" value="1"/>
</dbReference>
<dbReference type="PROSITE" id="PS50128">
    <property type="entry name" value="SURP"/>
    <property type="match status" value="1"/>
</dbReference>
<dbReference type="PROSITE" id="PS50103">
    <property type="entry name" value="ZF_C3H1"/>
    <property type="match status" value="1"/>
</dbReference>
<keyword evidence="2" id="KW-0479">Metal-binding</keyword>
<evidence type="ECO:0000259" key="5">
    <source>
        <dbReference type="PROSITE" id="PS50128"/>
    </source>
</evidence>
<feature type="compositionally biased region" description="Polar residues" evidence="3">
    <location>
        <begin position="752"/>
        <end position="762"/>
    </location>
</feature>
<dbReference type="OrthoDB" id="1935339at2759"/>
<feature type="compositionally biased region" description="Pro residues" evidence="3">
    <location>
        <begin position="165"/>
        <end position="191"/>
    </location>
</feature>
<dbReference type="Proteomes" id="UP000236161">
    <property type="component" value="Unassembled WGS sequence"/>
</dbReference>
<dbReference type="GO" id="GO:0008270">
    <property type="term" value="F:zinc ion binding"/>
    <property type="evidence" value="ECO:0007669"/>
    <property type="project" value="UniProtKB-KW"/>
</dbReference>
<dbReference type="PRINTS" id="PR01217">
    <property type="entry name" value="PRICHEXTENSN"/>
</dbReference>
<dbReference type="Gene3D" id="1.10.10.790">
    <property type="entry name" value="Surp module"/>
    <property type="match status" value="1"/>
</dbReference>
<reference evidence="6 7" key="1">
    <citation type="journal article" date="2017" name="Nature">
        <title>The Apostasia genome and the evolution of orchids.</title>
        <authorList>
            <person name="Zhang G.Q."/>
            <person name="Liu K.W."/>
            <person name="Li Z."/>
            <person name="Lohaus R."/>
            <person name="Hsiao Y.Y."/>
            <person name="Niu S.C."/>
            <person name="Wang J.Y."/>
            <person name="Lin Y.C."/>
            <person name="Xu Q."/>
            <person name="Chen L.J."/>
            <person name="Yoshida K."/>
            <person name="Fujiwara S."/>
            <person name="Wang Z.W."/>
            <person name="Zhang Y.Q."/>
            <person name="Mitsuda N."/>
            <person name="Wang M."/>
            <person name="Liu G.H."/>
            <person name="Pecoraro L."/>
            <person name="Huang H.X."/>
            <person name="Xiao X.J."/>
            <person name="Lin M."/>
            <person name="Wu X.Y."/>
            <person name="Wu W.L."/>
            <person name="Chen Y.Y."/>
            <person name="Chang S.B."/>
            <person name="Sakamoto S."/>
            <person name="Ohme-Takagi M."/>
            <person name="Yagi M."/>
            <person name="Zeng S.J."/>
            <person name="Shen C.Y."/>
            <person name="Yeh C.M."/>
            <person name="Luo Y.B."/>
            <person name="Tsai W.C."/>
            <person name="Van de Peer Y."/>
            <person name="Liu Z.J."/>
        </authorList>
    </citation>
    <scope>NUCLEOTIDE SEQUENCE [LARGE SCALE GENOMIC DNA]</scope>
    <source>
        <strain evidence="7">cv. Shenzhen</strain>
        <tissue evidence="6">Stem</tissue>
    </source>
</reference>
<feature type="compositionally biased region" description="Pro residues" evidence="3">
    <location>
        <begin position="211"/>
        <end position="242"/>
    </location>
</feature>
<evidence type="ECO:0000313" key="6">
    <source>
        <dbReference type="EMBL" id="PKA49728.1"/>
    </source>
</evidence>
<evidence type="ECO:0000256" key="1">
    <source>
        <dbReference type="ARBA" id="ARBA00022664"/>
    </source>
</evidence>
<feature type="compositionally biased region" description="Polar residues" evidence="3">
    <location>
        <begin position="546"/>
        <end position="559"/>
    </location>
</feature>
<dbReference type="InterPro" id="IPR035967">
    <property type="entry name" value="SWAP/Surp_sf"/>
</dbReference>
<dbReference type="InterPro" id="IPR000061">
    <property type="entry name" value="Surp"/>
</dbReference>
<evidence type="ECO:0000259" key="4">
    <source>
        <dbReference type="PROSITE" id="PS50103"/>
    </source>
</evidence>
<keyword evidence="2" id="KW-0862">Zinc</keyword>
<feature type="compositionally biased region" description="Polar residues" evidence="3">
    <location>
        <begin position="1323"/>
        <end position="1341"/>
    </location>
</feature>
<feature type="compositionally biased region" description="Polar residues" evidence="3">
    <location>
        <begin position="946"/>
        <end position="981"/>
    </location>
</feature>
<dbReference type="GO" id="GO:0003723">
    <property type="term" value="F:RNA binding"/>
    <property type="evidence" value="ECO:0007669"/>
    <property type="project" value="InterPro"/>
</dbReference>
<feature type="compositionally biased region" description="Basic residues" evidence="3">
    <location>
        <begin position="722"/>
        <end position="740"/>
    </location>
</feature>
<feature type="domain" description="C3H1-type" evidence="4">
    <location>
        <begin position="766"/>
        <end position="793"/>
    </location>
</feature>
<evidence type="ECO:0000256" key="3">
    <source>
        <dbReference type="SAM" id="MobiDB-lite"/>
    </source>
</evidence>
<feature type="domain" description="SURP motif" evidence="5">
    <location>
        <begin position="313"/>
        <end position="361"/>
    </location>
</feature>
<feature type="zinc finger region" description="C3H1-type" evidence="2">
    <location>
        <begin position="766"/>
        <end position="793"/>
    </location>
</feature>
<feature type="region of interest" description="Disordered" evidence="3">
    <location>
        <begin position="461"/>
        <end position="487"/>
    </location>
</feature>
<dbReference type="GO" id="GO:0006397">
    <property type="term" value="P:mRNA processing"/>
    <property type="evidence" value="ECO:0007669"/>
    <property type="project" value="UniProtKB-KW"/>
</dbReference>
<dbReference type="PANTHER" id="PTHR36886:SF7">
    <property type="entry name" value="EXPRESSED PROTEIN"/>
    <property type="match status" value="1"/>
</dbReference>
<proteinExistence type="predicted"/>
<keyword evidence="2" id="KW-0863">Zinc-finger</keyword>
<keyword evidence="1" id="KW-0507">mRNA processing</keyword>
<feature type="compositionally biased region" description="Basic and acidic residues" evidence="3">
    <location>
        <begin position="824"/>
        <end position="834"/>
    </location>
</feature>
<dbReference type="EMBL" id="KZ452037">
    <property type="protein sequence ID" value="PKA49728.1"/>
    <property type="molecule type" value="Genomic_DNA"/>
</dbReference>
<feature type="region of interest" description="Disordered" evidence="3">
    <location>
        <begin position="917"/>
        <end position="981"/>
    </location>
</feature>
<dbReference type="SMART" id="SM00648">
    <property type="entry name" value="SWAP"/>
    <property type="match status" value="1"/>
</dbReference>
<sequence>MNGGSGNYAPQFRQGPPAPPPPYWQSLPAPRLPFGQAPISHQPMPVNQGPPLPQLGQQAPPAYGRPPAHLQHPIHFPFPPPVNSVQPYLHQRPSSQVNGGTNVLHSRPFPTQIINQSVSHVSVPMLLPSRMVLPAPPPNYEPQEQVVYNTPHPPLPVIHSAPPQLSWPPNGPNPPSPPPPPPPPALPPQPPIFELASCLSFTGQTSTTNVHPPPIPAPPPSPPPPPPPPSSPPPLPPSPPAPISTAQDLSVDPPIEPEDSVFHSKTFELNCVADHMGNVDEALSKGKRFFLGEEALENSELSPPRPDEVVVRNIEALCRFIVKVGPDFENMVRTKEAANPQFAFLFGGERGSAAAIGHEYFQWMKRKYISEFKSCKTLKHDSLPYGTLKCDVASQSGVLESVDVAHSPGTSDMDMEDDIAPIDIDKGSTNVDKGPITAPSHESGDLSKLLQLETALADDKESLVFEDVSPERASSEASDPCDGKYASSTYPTEDCTKGEIYANHEEITCEVSEVHDKYGSPFRLIQDYVSEESDQDVRKGDDENSGSKSPLATTVDTSSLQQETQHQLCSNSHGQTISVVGLGAEVNTVLCQLSPSRLNGTGKLLDIVVSPISMVHIAPGCKEPDPDILEYIGEEPKSGKEICDSSISNDVLKSNKIDQRNSKFQSMESLSGKNTLHDVDEFGRLIREGVSDSESDENLYREKHERRGRSRSRSWSRSPQGSRRRHRSRSPRRRDMRSRSHSWSPSRVRSKSPLQFRTNFSGRRTRGQAPECFNFNRGRCFRGASCRFIHRDFGRQSNMQHWYQDPRKSHDNRITGEASSSRFPRRDDGDAAKMEDEDNKVVAIEARPHGKQVSLEQFDAKARENNTMFSDGEDEKPSAAEDVTFEMIRDGKEPEVEKALVELGEQTQLVDANNSSVDNLATGESDSPPHQAVAKQSSSDDMKAFQHSQQLNFSNASETQNISQHSQFQESIPPTLPDQTSQSAILPLQSSAPQMNFDYDNTGKAITNQNLATQSNLHNTMGISLPEQILPLNFQPPHPLPPQVLGRHPLYVPHDNLVPPFSSQHSNENVMPSMTSYQSQVLPPHMLAPPIQPPFPSNFRSSNTAHQNYSWSNPRPLPTPDMTGLPSRLLLPSEFSQLHQQHIALPMGNEFKPSVGSYLPGDMPSSRPVDISSNYFHIEARPYSHHQPPYNQQNSAVGSFPSNFGTPNFRPNFSDIGLPRFPIRDHYNPYASTFDQSLKGSSASGLESQRFDSSFSAEHVPVAGTSGSRTYGEKIIPRTSSYTHESTAEVVPDAQTQLVSKPVSGVPYDPLIDSMEHSSNTSKVRVEEQNSGINDTSSASKFSMRKGPVTELKPEVDELGDVATDADAGGVENESPQLFDEKGWSPVIPLDTNVGDIEIDQVRSPGKIKKKDSRSVKLFKIAIADFAKEVLKPSWRQGNMSKEAFKTIVKKTVDKVSLTIPSHHIPKSQAKINQYVISSQRKLTKLVMGYVDKYVKM</sequence>
<feature type="compositionally biased region" description="Basic and acidic residues" evidence="3">
    <location>
        <begin position="461"/>
        <end position="474"/>
    </location>
</feature>